<dbReference type="InterPro" id="IPR055259">
    <property type="entry name" value="YkvP/CgeB_Glyco_trans-like"/>
</dbReference>
<dbReference type="SUPFAM" id="SSF53448">
    <property type="entry name" value="Nucleotide-diphospho-sugar transferases"/>
    <property type="match status" value="1"/>
</dbReference>
<protein>
    <recommendedName>
        <fullName evidence="5">Glycosyltransferase</fullName>
    </recommendedName>
</protein>
<dbReference type="Gene3D" id="3.90.550.10">
    <property type="entry name" value="Spore Coat Polysaccharide Biosynthesis Protein SpsA, Chain A"/>
    <property type="match status" value="1"/>
</dbReference>
<dbReference type="Pfam" id="PF00535">
    <property type="entry name" value="Glycos_transf_2"/>
    <property type="match status" value="1"/>
</dbReference>
<dbReference type="InterPro" id="IPR001173">
    <property type="entry name" value="Glyco_trans_2-like"/>
</dbReference>
<proteinExistence type="predicted"/>
<dbReference type="InterPro" id="IPR029044">
    <property type="entry name" value="Nucleotide-diphossugar_trans"/>
</dbReference>
<dbReference type="PANTHER" id="PTHR43179">
    <property type="entry name" value="RHAMNOSYLTRANSFERASE WBBL"/>
    <property type="match status" value="1"/>
</dbReference>
<evidence type="ECO:0000259" key="1">
    <source>
        <dbReference type="Pfam" id="PF00535"/>
    </source>
</evidence>
<feature type="domain" description="Glycosyltransferase 2-like" evidence="1">
    <location>
        <begin position="534"/>
        <end position="652"/>
    </location>
</feature>
<dbReference type="RefSeq" id="WP_344090861.1">
    <property type="nucleotide sequence ID" value="NZ_BAAAOG010000001.1"/>
</dbReference>
<dbReference type="Proteomes" id="UP001499933">
    <property type="component" value="Unassembled WGS sequence"/>
</dbReference>
<evidence type="ECO:0000313" key="4">
    <source>
        <dbReference type="Proteomes" id="UP001499933"/>
    </source>
</evidence>
<reference evidence="4" key="1">
    <citation type="journal article" date="2019" name="Int. J. Syst. Evol. Microbiol.">
        <title>The Global Catalogue of Microorganisms (GCM) 10K type strain sequencing project: providing services to taxonomists for standard genome sequencing and annotation.</title>
        <authorList>
            <consortium name="The Broad Institute Genomics Platform"/>
            <consortium name="The Broad Institute Genome Sequencing Center for Infectious Disease"/>
            <person name="Wu L."/>
            <person name="Ma J."/>
        </authorList>
    </citation>
    <scope>NUCLEOTIDE SEQUENCE [LARGE SCALE GENOMIC DNA]</scope>
    <source>
        <strain evidence="4">JCM 14901</strain>
    </source>
</reference>
<gene>
    <name evidence="3" type="ORF">GCM10009776_05190</name>
</gene>
<sequence>MNAVIAEHYGMLAGRHFESDDAAARHYFQVGWKLGLVPNPLIDQPAARFSAPASLRLRNTLARMAWDASGSHRIGLPSRFIDSSRLLLRYPDLFRHRGGWLGGVTDLPSRDRDRLPLNIGSVEMLFGEYLRQCRSFTDAASSIYESDVIDLDFYVSQVNGSRPLSMRAALDDYFSNGEFDGRTLNPFFEPEWYLQFDRVQRRNGRSINQFLDFVAHGEVGRGSPHFWGQRYLEEVGGHIDPPESPLAHFTSRAPGAVPTPACEGVGSISKSAAAKIVRSRHADYHASLRLLWAEGPILSRHRTAPSAAAARGRLLVLVDERRLRAVGVQEMLRSCGEQSLEDVQFVVIAASHFPSALSVLESEQVFPHVEIELRLERETFGGAVRRILISQEPDAWTIWTPGQVWGTAFASSMVAALNAHQDAAGAAVVSLTTPQPWLRTENALWLQGLDGAGLVLRGRGVGAVLPNAVLDLGVMNELCISLSSTAICAAIEEPLVEVLHDLDSPLEARAGANVARQCHLVEFPDPGALDVAVSVAMPTFEDWSMTISAVRAVLRNSPGHSIRVVVVDNGSRRPVATLIASAFAGDPRVVVRRMARNTDFALGSNIAAATSASETVVFLNNDTVVEQGWLDPLLDAIDSSDAAAAQPLLIFGDRTIQSAGTVFLGGLTMPRHLLVGMHVVDVDPALDAYAFSALTAACLAVRYRDVAALGGFDAHYVNGMEDVDFSLRLREFTGGTLRVRTKSRVLHLEGRSPSRGQHVLANRARLADRWRDELVHELDDRHVLDGGRVVIERVDYSDPRGSELREGHIAYGKPHISAEVNESPPRLRWAIKVSATGDLDGDSWGDVYFAQDLADALRDLGQEVVIDRRTSHTRSSSGWDDVALTLRGLIPFIPQPGATNLLWVISHPDDVTREELSSGFDKVYAAGSLWAARISESWAIPISPLLQATNVDRFNVHSRSARPQRGALFVGRTRGVPRRIVRDAIEAGADVEVYGDDGWEQFIDRRYVRGLLMPNERLPAAYADAEIVLNDHWPDMAAQGFFSNRLFDAAATGARIVSDPVPGMTAVFGRQVQEYSDAADLPRLLEVASPVWPTPEELRESAALVALNHSFNARAQVLLNDALEVRGGR</sequence>
<dbReference type="Pfam" id="PF13524">
    <property type="entry name" value="Glyco_trans_1_2"/>
    <property type="match status" value="1"/>
</dbReference>
<evidence type="ECO:0008006" key="5">
    <source>
        <dbReference type="Google" id="ProtNLM"/>
    </source>
</evidence>
<comment type="caution">
    <text evidence="3">The sequence shown here is derived from an EMBL/GenBank/DDBJ whole genome shotgun (WGS) entry which is preliminary data.</text>
</comment>
<dbReference type="EMBL" id="BAAAOG010000001">
    <property type="protein sequence ID" value="GAA1946093.1"/>
    <property type="molecule type" value="Genomic_DNA"/>
</dbReference>
<keyword evidence="4" id="KW-1185">Reference proteome</keyword>
<organism evidence="3 4">
    <name type="scientific">Microbacterium deminutum</name>
    <dbReference type="NCBI Taxonomy" id="344164"/>
    <lineage>
        <taxon>Bacteria</taxon>
        <taxon>Bacillati</taxon>
        <taxon>Actinomycetota</taxon>
        <taxon>Actinomycetes</taxon>
        <taxon>Micrococcales</taxon>
        <taxon>Microbacteriaceae</taxon>
        <taxon>Microbacterium</taxon>
    </lineage>
</organism>
<evidence type="ECO:0000259" key="2">
    <source>
        <dbReference type="Pfam" id="PF13524"/>
    </source>
</evidence>
<evidence type="ECO:0000313" key="3">
    <source>
        <dbReference type="EMBL" id="GAA1946093.1"/>
    </source>
</evidence>
<feature type="domain" description="Spore protein YkvP/CgeB glycosyl transferase-like" evidence="2">
    <location>
        <begin position="978"/>
        <end position="1119"/>
    </location>
</feature>
<accession>A0ABP5BIN0</accession>
<name>A0ABP5BIN0_9MICO</name>
<dbReference type="PANTHER" id="PTHR43179:SF7">
    <property type="entry name" value="RHAMNOSYLTRANSFERASE WBBL"/>
    <property type="match status" value="1"/>
</dbReference>